<comment type="caution">
    <text evidence="1">The sequence shown here is derived from an EMBL/GenBank/DDBJ whole genome shotgun (WGS) entry which is preliminary data.</text>
</comment>
<accession>A0ABV9DHH7</accession>
<evidence type="ECO:0000313" key="1">
    <source>
        <dbReference type="EMBL" id="MFC4557739.1"/>
    </source>
</evidence>
<dbReference type="SUPFAM" id="SSF55961">
    <property type="entry name" value="Bet v1-like"/>
    <property type="match status" value="1"/>
</dbReference>
<organism evidence="1 2">
    <name type="scientific">Virgibacillus kekensis</name>
    <dbReference type="NCBI Taxonomy" id="202261"/>
    <lineage>
        <taxon>Bacteria</taxon>
        <taxon>Bacillati</taxon>
        <taxon>Bacillota</taxon>
        <taxon>Bacilli</taxon>
        <taxon>Bacillales</taxon>
        <taxon>Bacillaceae</taxon>
        <taxon>Virgibacillus</taxon>
    </lineage>
</organism>
<dbReference type="Gene3D" id="3.30.530.20">
    <property type="match status" value="1"/>
</dbReference>
<dbReference type="EMBL" id="JBHSFU010000004">
    <property type="protein sequence ID" value="MFC4557739.1"/>
    <property type="molecule type" value="Genomic_DNA"/>
</dbReference>
<dbReference type="RefSeq" id="WP_390293753.1">
    <property type="nucleotide sequence ID" value="NZ_JBHSFU010000004.1"/>
</dbReference>
<evidence type="ECO:0000313" key="2">
    <source>
        <dbReference type="Proteomes" id="UP001595989"/>
    </source>
</evidence>
<proteinExistence type="predicted"/>
<dbReference type="CDD" id="cd07812">
    <property type="entry name" value="SRPBCC"/>
    <property type="match status" value="1"/>
</dbReference>
<dbReference type="InterPro" id="IPR010419">
    <property type="entry name" value="CO_DH_gsu"/>
</dbReference>
<dbReference type="InterPro" id="IPR023393">
    <property type="entry name" value="START-like_dom_sf"/>
</dbReference>
<gene>
    <name evidence="1" type="ORF">ACFO3D_05895</name>
</gene>
<name>A0ABV9DHH7_9BACI</name>
<dbReference type="Pfam" id="PF06240">
    <property type="entry name" value="COXG"/>
    <property type="match status" value="1"/>
</dbReference>
<sequence>MPSGKHQLDIDIPIERMWDFVSDMDNWAPLVPGYIDHEKMNGRQSKWKFKGDTGIIRKTVSLRIDITEWKEPTTVAFNLTGLTENFVGSGYFQAEKKKHSTSMTGCLQITAKGLAGPMVNSVLKSYVPKTTKEFTKAVAEKMTEGRRVTN</sequence>
<reference evidence="2" key="1">
    <citation type="journal article" date="2019" name="Int. J. Syst. Evol. Microbiol.">
        <title>The Global Catalogue of Microorganisms (GCM) 10K type strain sequencing project: providing services to taxonomists for standard genome sequencing and annotation.</title>
        <authorList>
            <consortium name="The Broad Institute Genomics Platform"/>
            <consortium name="The Broad Institute Genome Sequencing Center for Infectious Disease"/>
            <person name="Wu L."/>
            <person name="Ma J."/>
        </authorList>
    </citation>
    <scope>NUCLEOTIDE SEQUENCE [LARGE SCALE GENOMIC DNA]</scope>
    <source>
        <strain evidence="2">CGMCC 4.7426</strain>
    </source>
</reference>
<protein>
    <submittedName>
        <fullName evidence="1">CoxG family protein</fullName>
    </submittedName>
</protein>
<keyword evidence="2" id="KW-1185">Reference proteome</keyword>
<dbReference type="Proteomes" id="UP001595989">
    <property type="component" value="Unassembled WGS sequence"/>
</dbReference>